<name>A0ABY2GZB0_9HYPO</name>
<sequence length="59" mass="6368">MAHRKLPPASGLSKCDNSCDYTTSTKEGFDVRASPLDPLKLLDHFDVVDCAESWAATGV</sequence>
<keyword evidence="2" id="KW-1185">Reference proteome</keyword>
<reference evidence="1 2" key="1">
    <citation type="submission" date="2018-01" db="EMBL/GenBank/DDBJ databases">
        <title>Genome characterization of the sugarcane-associated fungus Trichoderma ghanense CCMA-1212 and their application in lignocelulose bioconversion.</title>
        <authorList>
            <person name="Steindorff A.S."/>
            <person name="Mendes T.D."/>
            <person name="Vilela E.S.D."/>
            <person name="Rodrigues D.S."/>
            <person name="Formighieri E.F."/>
            <person name="Melo I.S."/>
            <person name="Favaro L.C.L."/>
        </authorList>
    </citation>
    <scope>NUCLEOTIDE SEQUENCE [LARGE SCALE GENOMIC DNA]</scope>
    <source>
        <strain evidence="1 2">CCMA-1212</strain>
    </source>
</reference>
<accession>A0ABY2GZB0</accession>
<dbReference type="EMBL" id="PPTA01000009">
    <property type="protein sequence ID" value="TFB01312.1"/>
    <property type="molecule type" value="Genomic_DNA"/>
</dbReference>
<gene>
    <name evidence="1" type="ORF">CCMA1212_006750</name>
</gene>
<dbReference type="Proteomes" id="UP001642720">
    <property type="component" value="Unassembled WGS sequence"/>
</dbReference>
<organism evidence="1 2">
    <name type="scientific">Trichoderma ghanense</name>
    <dbReference type="NCBI Taxonomy" id="65468"/>
    <lineage>
        <taxon>Eukaryota</taxon>
        <taxon>Fungi</taxon>
        <taxon>Dikarya</taxon>
        <taxon>Ascomycota</taxon>
        <taxon>Pezizomycotina</taxon>
        <taxon>Sordariomycetes</taxon>
        <taxon>Hypocreomycetidae</taxon>
        <taxon>Hypocreales</taxon>
        <taxon>Hypocreaceae</taxon>
        <taxon>Trichoderma</taxon>
    </lineage>
</organism>
<evidence type="ECO:0000313" key="2">
    <source>
        <dbReference type="Proteomes" id="UP001642720"/>
    </source>
</evidence>
<dbReference type="RefSeq" id="XP_073557513.1">
    <property type="nucleotide sequence ID" value="XM_073703952.1"/>
</dbReference>
<dbReference type="GeneID" id="300578402"/>
<proteinExistence type="predicted"/>
<protein>
    <submittedName>
        <fullName evidence="1">Uncharacterized protein</fullName>
    </submittedName>
</protein>
<comment type="caution">
    <text evidence="1">The sequence shown here is derived from an EMBL/GenBank/DDBJ whole genome shotgun (WGS) entry which is preliminary data.</text>
</comment>
<evidence type="ECO:0000313" key="1">
    <source>
        <dbReference type="EMBL" id="TFB01312.1"/>
    </source>
</evidence>